<feature type="transmembrane region" description="Helical" evidence="1">
    <location>
        <begin position="6"/>
        <end position="26"/>
    </location>
</feature>
<sequence>MALLAVFIAGTIIGILAVLIINRSYLNKSNVLQAEASPFTEAEIIKLLNDNGYKITGRRKQLPIITMVGDKSHFGNVIVDFEAEKNNKKYLVKVLENPEPTDLLTRQQMVELAYISKSHSLLLVNAGKKELLNISFKLPSMEKDLFLALFLPIFIISVVIGIIAILIQLKLF</sequence>
<evidence type="ECO:0000256" key="1">
    <source>
        <dbReference type="SAM" id="Phobius"/>
    </source>
</evidence>
<feature type="transmembrane region" description="Helical" evidence="1">
    <location>
        <begin position="145"/>
        <end position="169"/>
    </location>
</feature>
<name>A0A833L1W9_UNCSA</name>
<reference evidence="2 3" key="1">
    <citation type="submission" date="2019-12" db="EMBL/GenBank/DDBJ databases">
        <authorList>
            <person name="Wolfe R."/>
            <person name="Danczak R."/>
            <person name="Wilkins M."/>
        </authorList>
    </citation>
    <scope>NUCLEOTIDE SEQUENCE [LARGE SCALE GENOMIC DNA]</scope>
    <source>
        <strain evidence="2">X2_MaxBin.013</strain>
    </source>
</reference>
<dbReference type="Proteomes" id="UP000488506">
    <property type="component" value="Unassembled WGS sequence"/>
</dbReference>
<protein>
    <submittedName>
        <fullName evidence="2">Uncharacterized protein</fullName>
    </submittedName>
</protein>
<proteinExistence type="predicted"/>
<accession>A0A833L1W9</accession>
<dbReference type="AlphaFoldDB" id="A0A833L1W9"/>
<organism evidence="2 3">
    <name type="scientific">Candidatus Saganbacteria bacterium</name>
    <dbReference type="NCBI Taxonomy" id="2575572"/>
    <lineage>
        <taxon>Bacteria</taxon>
        <taxon>Bacillati</taxon>
        <taxon>Saganbacteria</taxon>
    </lineage>
</organism>
<comment type="caution">
    <text evidence="2">The sequence shown here is derived from an EMBL/GenBank/DDBJ whole genome shotgun (WGS) entry which is preliminary data.</text>
</comment>
<keyword evidence="1" id="KW-1133">Transmembrane helix</keyword>
<keyword evidence="1" id="KW-0812">Transmembrane</keyword>
<dbReference type="EMBL" id="WPAF01000004">
    <property type="protein sequence ID" value="KAF0134824.1"/>
    <property type="molecule type" value="Genomic_DNA"/>
</dbReference>
<evidence type="ECO:0000313" key="3">
    <source>
        <dbReference type="Proteomes" id="UP000488506"/>
    </source>
</evidence>
<keyword evidence="1" id="KW-0472">Membrane</keyword>
<gene>
    <name evidence="2" type="ORF">FD145_392</name>
</gene>
<evidence type="ECO:0000313" key="2">
    <source>
        <dbReference type="EMBL" id="KAF0134824.1"/>
    </source>
</evidence>